<feature type="region of interest" description="Disordered" evidence="1">
    <location>
        <begin position="505"/>
        <end position="524"/>
    </location>
</feature>
<organism evidence="2 3">
    <name type="scientific">Tepidamorphus gemmatus</name>
    <dbReference type="NCBI Taxonomy" id="747076"/>
    <lineage>
        <taxon>Bacteria</taxon>
        <taxon>Pseudomonadati</taxon>
        <taxon>Pseudomonadota</taxon>
        <taxon>Alphaproteobacteria</taxon>
        <taxon>Hyphomicrobiales</taxon>
        <taxon>Tepidamorphaceae</taxon>
        <taxon>Tepidamorphus</taxon>
    </lineage>
</organism>
<comment type="caution">
    <text evidence="2">The sequence shown here is derived from an EMBL/GenBank/DDBJ whole genome shotgun (WGS) entry which is preliminary data.</text>
</comment>
<dbReference type="OrthoDB" id="9792861at2"/>
<protein>
    <submittedName>
        <fullName evidence="2">CRISPR-associated Csx11 family protein</fullName>
    </submittedName>
</protein>
<reference evidence="2 3" key="1">
    <citation type="submission" date="2019-03" db="EMBL/GenBank/DDBJ databases">
        <title>Genomic Encyclopedia of Type Strains, Phase IV (KMG-IV): sequencing the most valuable type-strain genomes for metagenomic binning, comparative biology and taxonomic classification.</title>
        <authorList>
            <person name="Goeker M."/>
        </authorList>
    </citation>
    <scope>NUCLEOTIDE SEQUENCE [LARGE SCALE GENOMIC DNA]</scope>
    <source>
        <strain evidence="2 3">DSM 19345</strain>
    </source>
</reference>
<sequence>MTAGPQGSGLLDRLRASRPLLLACEAIGWLHMAGKANAAFLRRHAGQLNEYDYQQWFALENPPFPWSDRIAWIKDDFPLSGKAWPSSLEAFVSQHTGRNPGLLGLLQAGHAMASGIEKQSYPDHTVRYLAQDATHLWLVSPFGHPRRNLLSNPPDVLKDGGWAALVDGIDKLLRELEQLGTSASATWEHSVDDWWKWRESAIGEEGRLRHAFLSTLAETRLPNNDVTLWDQSYVAAALFKSAVAGAVLVNDSFDWNDAEIKQKTRWRVLTIGFGTDHYEARAVRIGDWAGARRDIEHFFEKIRKLIEVDLTVGSLVYRDTNTMAFTFPGLRADATAGSLDNNTADSLRVAIERQIDEYAYAYKFETPPFCRLSGSTRSFIGMIEERRKARNKLAVPIHRAWTIPCADKEARGHVCPVCRVRFNGESSGEQSNVKKQKPCSVCRERRKGRLDEWFKGGTETLWISEVADDNDRVALLTLSLGLEPWLDGTHVDSLRGQSIAEWRRHNPKLESKDNPISADRPDKPHDALVSYVRSKLSSFDKNDPVLRSLQQGYQHESDWPPFFSKIVEDRSGALSWGSLDDDKCARWLVHQLFRKLPSPGRVYRFWRAAEEFFDELESRFRELAAAHPNRWRTRRLLVEAKNGEWQENETYLGHHNNAPFELLYKNGRFLTICNLARVLGEADNGASPVKQTIRLKDEDGKLHDLQISKVTPADGDLGVYHPVIVLDKRPLRFRILVPLEAATHCIEHAIAKWREEFARVFDRLPLSIGVVAFPRLTPFQAVIEATRNLEEVVSNGKCESWRVCSTETRNGTAALVFERQDRGRDLVLVPTLLPDGREDVFYPYMRVEDREVRFPRDFQHPEGQIFRHVCDLRPGAGVRVDPSRLAAVFLDTTARRFERIEARLLSDFQRMRDIWRLLRRVSPSSAALRGAWAELEARKREWRAPEGDWLPGAKEEWRELARAVLAQRLAVMGAALDALVEAAADGALEHALEWHLTWLKEGVEG</sequence>
<accession>A0A4R3MCG4</accession>
<evidence type="ECO:0000313" key="2">
    <source>
        <dbReference type="EMBL" id="TCT10533.1"/>
    </source>
</evidence>
<name>A0A4R3MCG4_9HYPH</name>
<dbReference type="AlphaFoldDB" id="A0A4R3MCG4"/>
<keyword evidence="3" id="KW-1185">Reference proteome</keyword>
<evidence type="ECO:0000256" key="1">
    <source>
        <dbReference type="SAM" id="MobiDB-lite"/>
    </source>
</evidence>
<gene>
    <name evidence="2" type="ORF">EDC22_10530</name>
</gene>
<dbReference type="Proteomes" id="UP000295678">
    <property type="component" value="Unassembled WGS sequence"/>
</dbReference>
<evidence type="ECO:0000313" key="3">
    <source>
        <dbReference type="Proteomes" id="UP000295678"/>
    </source>
</evidence>
<dbReference type="NCBIfam" id="TIGR02682">
    <property type="entry name" value="cas_csx11"/>
    <property type="match status" value="1"/>
</dbReference>
<dbReference type="InterPro" id="IPR014055">
    <property type="entry name" value="CRISPR-assoc_prot_Csx11"/>
</dbReference>
<proteinExistence type="predicted"/>
<dbReference type="EMBL" id="SMAK01000005">
    <property type="protein sequence ID" value="TCT10533.1"/>
    <property type="molecule type" value="Genomic_DNA"/>
</dbReference>
<dbReference type="RefSeq" id="WP_132806396.1">
    <property type="nucleotide sequence ID" value="NZ_SMAK01000005.1"/>
</dbReference>